<reference evidence="1" key="2">
    <citation type="submission" date="2020-09" db="EMBL/GenBank/DDBJ databases">
        <authorList>
            <person name="Sun Q."/>
            <person name="Zhou Y."/>
        </authorList>
    </citation>
    <scope>NUCLEOTIDE SEQUENCE</scope>
    <source>
        <strain evidence="1">CGMCC 1.12751</strain>
    </source>
</reference>
<dbReference type="Proteomes" id="UP000625976">
    <property type="component" value="Unassembled WGS sequence"/>
</dbReference>
<organism evidence="1 2">
    <name type="scientific">Bizionia arctica</name>
    <dbReference type="NCBI Taxonomy" id="1495645"/>
    <lineage>
        <taxon>Bacteria</taxon>
        <taxon>Pseudomonadati</taxon>
        <taxon>Bacteroidota</taxon>
        <taxon>Flavobacteriia</taxon>
        <taxon>Flavobacteriales</taxon>
        <taxon>Flavobacteriaceae</taxon>
        <taxon>Bizionia</taxon>
    </lineage>
</organism>
<proteinExistence type="predicted"/>
<keyword evidence="2" id="KW-1185">Reference proteome</keyword>
<reference evidence="1" key="1">
    <citation type="journal article" date="2014" name="Int. J. Syst. Evol. Microbiol.">
        <title>Complete genome sequence of Corynebacterium casei LMG S-19264T (=DSM 44701T), isolated from a smear-ripened cheese.</title>
        <authorList>
            <consortium name="US DOE Joint Genome Institute (JGI-PGF)"/>
            <person name="Walter F."/>
            <person name="Albersmeier A."/>
            <person name="Kalinowski J."/>
            <person name="Ruckert C."/>
        </authorList>
    </citation>
    <scope>NUCLEOTIDE SEQUENCE</scope>
    <source>
        <strain evidence="1">CGMCC 1.12751</strain>
    </source>
</reference>
<evidence type="ECO:0000313" key="2">
    <source>
        <dbReference type="Proteomes" id="UP000625976"/>
    </source>
</evidence>
<comment type="caution">
    <text evidence="1">The sequence shown here is derived from an EMBL/GenBank/DDBJ whole genome shotgun (WGS) entry which is preliminary data.</text>
</comment>
<sequence>MIKNNKIRNVKKVPIMKALLGFTLIFLGLFGAVTTNIFSLVLAGMGIFLAMSEGSEIDLETKTYKEFYTIFGIDLGTWKNLPTLEYVSIFRTKENSRVQGMGASANFSNPIFLLNVFYDRNKKIEAYKTEEIDDAFKMAKIIANALQIDILDATERESKWI</sequence>
<gene>
    <name evidence="1" type="ORF">GCM10010976_07320</name>
</gene>
<dbReference type="EMBL" id="BMFQ01000001">
    <property type="protein sequence ID" value="GGG38128.1"/>
    <property type="molecule type" value="Genomic_DNA"/>
</dbReference>
<name>A0A917LL06_9FLAO</name>
<accession>A0A917LL06</accession>
<dbReference type="RefSeq" id="WP_188461958.1">
    <property type="nucleotide sequence ID" value="NZ_BMFQ01000001.1"/>
</dbReference>
<protein>
    <submittedName>
        <fullName evidence="1">Uncharacterized protein</fullName>
    </submittedName>
</protein>
<dbReference type="AlphaFoldDB" id="A0A917LL06"/>
<evidence type="ECO:0000313" key="1">
    <source>
        <dbReference type="EMBL" id="GGG38128.1"/>
    </source>
</evidence>